<dbReference type="GO" id="GO:0016491">
    <property type="term" value="F:oxidoreductase activity"/>
    <property type="evidence" value="ECO:0007669"/>
    <property type="project" value="UniProtKB-KW"/>
</dbReference>
<keyword evidence="2" id="KW-0560">Oxidoreductase</keyword>
<evidence type="ECO:0008006" key="6">
    <source>
        <dbReference type="Google" id="ProtNLM"/>
    </source>
</evidence>
<dbReference type="STRING" id="1798373.A2154_01710"/>
<evidence type="ECO:0000313" key="4">
    <source>
        <dbReference type="EMBL" id="OGG08687.1"/>
    </source>
</evidence>
<dbReference type="PRINTS" id="PR00080">
    <property type="entry name" value="SDRFAMILY"/>
</dbReference>
<accession>A0A1F5Z963</accession>
<dbReference type="NCBIfam" id="NF009466">
    <property type="entry name" value="PRK12826.1-2"/>
    <property type="match status" value="1"/>
</dbReference>
<dbReference type="InterPro" id="IPR002347">
    <property type="entry name" value="SDR_fam"/>
</dbReference>
<dbReference type="InterPro" id="IPR036291">
    <property type="entry name" value="NAD(P)-bd_dom_sf"/>
</dbReference>
<protein>
    <recommendedName>
        <fullName evidence="6">3-oxoacyl-[acyl-carrier-protein] reductase</fullName>
    </recommendedName>
</protein>
<dbReference type="InterPro" id="IPR050259">
    <property type="entry name" value="SDR"/>
</dbReference>
<reference evidence="4 5" key="1">
    <citation type="journal article" date="2016" name="Nat. Commun.">
        <title>Thousands of microbial genomes shed light on interconnected biogeochemical processes in an aquifer system.</title>
        <authorList>
            <person name="Anantharaman K."/>
            <person name="Brown C.T."/>
            <person name="Hug L.A."/>
            <person name="Sharon I."/>
            <person name="Castelle C.J."/>
            <person name="Probst A.J."/>
            <person name="Thomas B.C."/>
            <person name="Singh A."/>
            <person name="Wilkins M.J."/>
            <person name="Karaoz U."/>
            <person name="Brodie E.L."/>
            <person name="Williams K.H."/>
            <person name="Hubbard S.S."/>
            <person name="Banfield J.F."/>
        </authorList>
    </citation>
    <scope>NUCLEOTIDE SEQUENCE [LARGE SCALE GENOMIC DNA]</scope>
</reference>
<dbReference type="AlphaFoldDB" id="A0A1F5Z963"/>
<dbReference type="InterPro" id="IPR020904">
    <property type="entry name" value="Sc_DH/Rdtase_CS"/>
</dbReference>
<dbReference type="PANTHER" id="PTHR42879">
    <property type="entry name" value="3-OXOACYL-(ACYL-CARRIER-PROTEIN) REDUCTASE"/>
    <property type="match status" value="1"/>
</dbReference>
<evidence type="ECO:0000256" key="3">
    <source>
        <dbReference type="RuleBase" id="RU000363"/>
    </source>
</evidence>
<evidence type="ECO:0000256" key="2">
    <source>
        <dbReference type="ARBA" id="ARBA00023002"/>
    </source>
</evidence>
<dbReference type="Gene3D" id="3.40.50.720">
    <property type="entry name" value="NAD(P)-binding Rossmann-like Domain"/>
    <property type="match status" value="1"/>
</dbReference>
<comment type="caution">
    <text evidence="4">The sequence shown here is derived from an EMBL/GenBank/DDBJ whole genome shotgun (WGS) entry which is preliminary data.</text>
</comment>
<dbReference type="Proteomes" id="UP000176854">
    <property type="component" value="Unassembled WGS sequence"/>
</dbReference>
<proteinExistence type="inferred from homology"/>
<dbReference type="Pfam" id="PF00106">
    <property type="entry name" value="adh_short"/>
    <property type="match status" value="1"/>
</dbReference>
<gene>
    <name evidence="4" type="ORF">A2154_01710</name>
</gene>
<name>A0A1F5Z963_9BACT</name>
<comment type="similarity">
    <text evidence="1 3">Belongs to the short-chain dehydrogenases/reductases (SDR) family.</text>
</comment>
<dbReference type="PROSITE" id="PS00061">
    <property type="entry name" value="ADH_SHORT"/>
    <property type="match status" value="1"/>
</dbReference>
<organism evidence="4 5">
    <name type="scientific">Candidatus Gottesmanbacteria bacterium RBG_16_43_7</name>
    <dbReference type="NCBI Taxonomy" id="1798373"/>
    <lineage>
        <taxon>Bacteria</taxon>
        <taxon>Candidatus Gottesmaniibacteriota</taxon>
    </lineage>
</organism>
<dbReference type="EMBL" id="MFJC01000052">
    <property type="protein sequence ID" value="OGG08687.1"/>
    <property type="molecule type" value="Genomic_DNA"/>
</dbReference>
<dbReference type="GO" id="GO:0032787">
    <property type="term" value="P:monocarboxylic acid metabolic process"/>
    <property type="evidence" value="ECO:0007669"/>
    <property type="project" value="UniProtKB-ARBA"/>
</dbReference>
<dbReference type="PRINTS" id="PR00081">
    <property type="entry name" value="GDHRDH"/>
</dbReference>
<dbReference type="FunFam" id="3.40.50.720:FF:000173">
    <property type="entry name" value="3-oxoacyl-[acyl-carrier protein] reductase"/>
    <property type="match status" value="1"/>
</dbReference>
<evidence type="ECO:0000256" key="1">
    <source>
        <dbReference type="ARBA" id="ARBA00006484"/>
    </source>
</evidence>
<evidence type="ECO:0000313" key="5">
    <source>
        <dbReference type="Proteomes" id="UP000176854"/>
    </source>
</evidence>
<dbReference type="PANTHER" id="PTHR42879:SF2">
    <property type="entry name" value="3-OXOACYL-[ACYL-CARRIER-PROTEIN] REDUCTASE FABG"/>
    <property type="match status" value="1"/>
</dbReference>
<sequence length="245" mass="27543">MKTKKTIFITGSTRGIGKAIAFKFARHNYTVILHGSKKTAESAETFKEITKYSKAARIVYFDVSQSQKVRLGCQEILKHHERIDVLVNNAGIKNDRTLLKMTYRQWDQVLKTNLYGPFLVTKHILPNMIKQNSGRIINIASVIGIIGNFGQSNYAASKAGLIGFTKSLAKETAKYNITVNAICPGLVNTDFLKHLGPQYKEMMLERIPLRRMATTDEIADLVYFLASHKSRYLTGEIINISGGWV</sequence>
<dbReference type="SUPFAM" id="SSF51735">
    <property type="entry name" value="NAD(P)-binding Rossmann-fold domains"/>
    <property type="match status" value="1"/>
</dbReference>